<proteinExistence type="predicted"/>
<dbReference type="EMBL" id="CM029046">
    <property type="protein sequence ID" value="KAG2588225.1"/>
    <property type="molecule type" value="Genomic_DNA"/>
</dbReference>
<accession>A0A8T0RSW8</accession>
<organism evidence="1 2">
    <name type="scientific">Panicum virgatum</name>
    <name type="common">Blackwell switchgrass</name>
    <dbReference type="NCBI Taxonomy" id="38727"/>
    <lineage>
        <taxon>Eukaryota</taxon>
        <taxon>Viridiplantae</taxon>
        <taxon>Streptophyta</taxon>
        <taxon>Embryophyta</taxon>
        <taxon>Tracheophyta</taxon>
        <taxon>Spermatophyta</taxon>
        <taxon>Magnoliopsida</taxon>
        <taxon>Liliopsida</taxon>
        <taxon>Poales</taxon>
        <taxon>Poaceae</taxon>
        <taxon>PACMAD clade</taxon>
        <taxon>Panicoideae</taxon>
        <taxon>Panicodae</taxon>
        <taxon>Paniceae</taxon>
        <taxon>Panicinae</taxon>
        <taxon>Panicum</taxon>
        <taxon>Panicum sect. Hiantes</taxon>
    </lineage>
</organism>
<name>A0A8T0RSW8_PANVG</name>
<dbReference type="AlphaFoldDB" id="A0A8T0RSW8"/>
<comment type="caution">
    <text evidence="1">The sequence shown here is derived from an EMBL/GenBank/DDBJ whole genome shotgun (WGS) entry which is preliminary data.</text>
</comment>
<keyword evidence="2" id="KW-1185">Reference proteome</keyword>
<evidence type="ECO:0000313" key="1">
    <source>
        <dbReference type="EMBL" id="KAG2588225.1"/>
    </source>
</evidence>
<gene>
    <name evidence="1" type="ORF">PVAP13_5NG195881</name>
</gene>
<dbReference type="Proteomes" id="UP000823388">
    <property type="component" value="Chromosome 5N"/>
</dbReference>
<reference evidence="1" key="1">
    <citation type="submission" date="2020-05" db="EMBL/GenBank/DDBJ databases">
        <title>WGS assembly of Panicum virgatum.</title>
        <authorList>
            <person name="Lovell J.T."/>
            <person name="Jenkins J."/>
            <person name="Shu S."/>
            <person name="Juenger T.E."/>
            <person name="Schmutz J."/>
        </authorList>
    </citation>
    <scope>NUCLEOTIDE SEQUENCE</scope>
    <source>
        <strain evidence="1">AP13</strain>
    </source>
</reference>
<protein>
    <submittedName>
        <fullName evidence="1">Uncharacterized protein</fullName>
    </submittedName>
</protein>
<evidence type="ECO:0000313" key="2">
    <source>
        <dbReference type="Proteomes" id="UP000823388"/>
    </source>
</evidence>
<sequence>MLSCNSHNTSEILAPTSHAKFAPKSVTNHLFYNHIIIQLNGGQPNTKLPSGCALCTTVTNPNFMNPSVPK</sequence>